<dbReference type="RefSeq" id="WP_130418249.1">
    <property type="nucleotide sequence ID" value="NZ_SHKW01000001.1"/>
</dbReference>
<name>A0A4Q7YRK1_9BACT</name>
<dbReference type="SUPFAM" id="SSF48371">
    <property type="entry name" value="ARM repeat"/>
    <property type="match status" value="1"/>
</dbReference>
<dbReference type="OrthoDB" id="444772at2"/>
<dbReference type="InterPro" id="IPR011989">
    <property type="entry name" value="ARM-like"/>
</dbReference>
<dbReference type="Pfam" id="PF13646">
    <property type="entry name" value="HEAT_2"/>
    <property type="match status" value="1"/>
</dbReference>
<dbReference type="Proteomes" id="UP000292958">
    <property type="component" value="Unassembled WGS sequence"/>
</dbReference>
<comment type="caution">
    <text evidence="1">The sequence shown here is derived from an EMBL/GenBank/DDBJ whole genome shotgun (WGS) entry which is preliminary data.</text>
</comment>
<accession>A0A4Q7YRK1</accession>
<dbReference type="InterPro" id="IPR016024">
    <property type="entry name" value="ARM-type_fold"/>
</dbReference>
<evidence type="ECO:0008006" key="3">
    <source>
        <dbReference type="Google" id="ProtNLM"/>
    </source>
</evidence>
<reference evidence="1 2" key="1">
    <citation type="submission" date="2019-02" db="EMBL/GenBank/DDBJ databases">
        <title>Genomic Encyclopedia of Archaeal and Bacterial Type Strains, Phase II (KMG-II): from individual species to whole genera.</title>
        <authorList>
            <person name="Goeker M."/>
        </authorList>
    </citation>
    <scope>NUCLEOTIDE SEQUENCE [LARGE SCALE GENOMIC DNA]</scope>
    <source>
        <strain evidence="1 2">DSM 18101</strain>
    </source>
</reference>
<proteinExistence type="predicted"/>
<evidence type="ECO:0000313" key="1">
    <source>
        <dbReference type="EMBL" id="RZU40138.1"/>
    </source>
</evidence>
<dbReference type="AlphaFoldDB" id="A0A4Q7YRK1"/>
<dbReference type="PROSITE" id="PS50077">
    <property type="entry name" value="HEAT_REPEAT"/>
    <property type="match status" value="1"/>
</dbReference>
<protein>
    <recommendedName>
        <fullName evidence="3">HEAT repeat protein</fullName>
    </recommendedName>
</protein>
<dbReference type="Gene3D" id="1.25.10.10">
    <property type="entry name" value="Leucine-rich Repeat Variant"/>
    <property type="match status" value="1"/>
</dbReference>
<organism evidence="1 2">
    <name type="scientific">Edaphobacter modestus</name>
    <dbReference type="NCBI Taxonomy" id="388466"/>
    <lineage>
        <taxon>Bacteria</taxon>
        <taxon>Pseudomonadati</taxon>
        <taxon>Acidobacteriota</taxon>
        <taxon>Terriglobia</taxon>
        <taxon>Terriglobales</taxon>
        <taxon>Acidobacteriaceae</taxon>
        <taxon>Edaphobacter</taxon>
    </lineage>
</organism>
<dbReference type="InterPro" id="IPR021133">
    <property type="entry name" value="HEAT_type_2"/>
</dbReference>
<evidence type="ECO:0000313" key="2">
    <source>
        <dbReference type="Proteomes" id="UP000292958"/>
    </source>
</evidence>
<keyword evidence="2" id="KW-1185">Reference proteome</keyword>
<sequence length="103" mass="11405">MLPELVILAKNPQSILQAVMAMGSTGSKEAIPILLELLKDPDVGVRDRAGYSLRLLTHRTSTQDSKSSDTRGKYMQWKNWWASEGATAPIYKDTECGEMVPLP</sequence>
<dbReference type="EMBL" id="SHKW01000001">
    <property type="protein sequence ID" value="RZU40138.1"/>
    <property type="molecule type" value="Genomic_DNA"/>
</dbReference>
<gene>
    <name evidence="1" type="ORF">BDD14_1571</name>
</gene>